<evidence type="ECO:0000313" key="1">
    <source>
        <dbReference type="EMBL" id="KAI7983488.1"/>
    </source>
</evidence>
<reference evidence="1 2" key="1">
    <citation type="journal article" date="2022" name="Plant J.">
        <title>Chromosome-level genome of Camellia lanceoleosa provides a valuable resource for understanding genome evolution and self-incompatibility.</title>
        <authorList>
            <person name="Gong W."/>
            <person name="Xiao S."/>
            <person name="Wang L."/>
            <person name="Liao Z."/>
            <person name="Chang Y."/>
            <person name="Mo W."/>
            <person name="Hu G."/>
            <person name="Li W."/>
            <person name="Zhao G."/>
            <person name="Zhu H."/>
            <person name="Hu X."/>
            <person name="Ji K."/>
            <person name="Xiang X."/>
            <person name="Song Q."/>
            <person name="Yuan D."/>
            <person name="Jin S."/>
            <person name="Zhang L."/>
        </authorList>
    </citation>
    <scope>NUCLEOTIDE SEQUENCE [LARGE SCALE GENOMIC DNA]</scope>
    <source>
        <strain evidence="1">SQ_2022a</strain>
    </source>
</reference>
<keyword evidence="2" id="KW-1185">Reference proteome</keyword>
<name>A0ACC0F412_9ERIC</name>
<accession>A0ACC0F412</accession>
<proteinExistence type="predicted"/>
<evidence type="ECO:0000313" key="2">
    <source>
        <dbReference type="Proteomes" id="UP001060215"/>
    </source>
</evidence>
<comment type="caution">
    <text evidence="1">The sequence shown here is derived from an EMBL/GenBank/DDBJ whole genome shotgun (WGS) entry which is preliminary data.</text>
</comment>
<gene>
    <name evidence="1" type="ORF">LOK49_LG15G02202</name>
</gene>
<dbReference type="Proteomes" id="UP001060215">
    <property type="component" value="Chromosome 11"/>
</dbReference>
<dbReference type="EMBL" id="CM045768">
    <property type="protein sequence ID" value="KAI7983488.1"/>
    <property type="molecule type" value="Genomic_DNA"/>
</dbReference>
<protein>
    <submittedName>
        <fullName evidence="1">Disease resistance protein PIK6-NP</fullName>
    </submittedName>
</protein>
<sequence length="130" mass="15231">MVESAMTFLLRKLGSLIKEDVKSLGGVKGEIVFIRDKLESLRTFRRVANAIEDTDPEIQAWVNQVRDVAHDTNDILDEFMLHFAYRHRRHHHRGFYGFVCKIYYQIKNMKARHQIASDMQGIKTRVIDIA</sequence>
<organism evidence="1 2">
    <name type="scientific">Camellia lanceoleosa</name>
    <dbReference type="NCBI Taxonomy" id="1840588"/>
    <lineage>
        <taxon>Eukaryota</taxon>
        <taxon>Viridiplantae</taxon>
        <taxon>Streptophyta</taxon>
        <taxon>Embryophyta</taxon>
        <taxon>Tracheophyta</taxon>
        <taxon>Spermatophyta</taxon>
        <taxon>Magnoliopsida</taxon>
        <taxon>eudicotyledons</taxon>
        <taxon>Gunneridae</taxon>
        <taxon>Pentapetalae</taxon>
        <taxon>asterids</taxon>
        <taxon>Ericales</taxon>
        <taxon>Theaceae</taxon>
        <taxon>Camellia</taxon>
    </lineage>
</organism>